<dbReference type="InterPro" id="IPR038237">
    <property type="entry name" value="Ribosomal_eS4_central_sf"/>
</dbReference>
<dbReference type="InterPro" id="IPR041982">
    <property type="entry name" value="Ribosomal_eS4_KOW"/>
</dbReference>
<dbReference type="PANTHER" id="PTHR11581">
    <property type="entry name" value="30S/40S RIBOSOMAL PROTEIN S4"/>
    <property type="match status" value="1"/>
</dbReference>
<protein>
    <recommendedName>
        <fullName evidence="7">KOW domain-containing protein</fullName>
    </recommendedName>
</protein>
<evidence type="ECO:0000256" key="5">
    <source>
        <dbReference type="ARBA" id="ARBA00023274"/>
    </source>
</evidence>
<comment type="similarity">
    <text evidence="1">Belongs to the eukaryotic ribosomal protein eS4 family.</text>
</comment>
<feature type="compositionally biased region" description="Low complexity" evidence="6">
    <location>
        <begin position="178"/>
        <end position="201"/>
    </location>
</feature>
<organism evidence="8 9">
    <name type="scientific">Prorocentrum cordatum</name>
    <dbReference type="NCBI Taxonomy" id="2364126"/>
    <lineage>
        <taxon>Eukaryota</taxon>
        <taxon>Sar</taxon>
        <taxon>Alveolata</taxon>
        <taxon>Dinophyceae</taxon>
        <taxon>Prorocentrales</taxon>
        <taxon>Prorocentraceae</taxon>
        <taxon>Prorocentrum</taxon>
    </lineage>
</organism>
<dbReference type="Pfam" id="PF16121">
    <property type="entry name" value="40S_S4_C"/>
    <property type="match status" value="1"/>
</dbReference>
<feature type="non-terminal residue" evidence="8">
    <location>
        <position position="227"/>
    </location>
</feature>
<evidence type="ECO:0000256" key="3">
    <source>
        <dbReference type="ARBA" id="ARBA00022884"/>
    </source>
</evidence>
<proteinExistence type="inferred from homology"/>
<dbReference type="InterPro" id="IPR032277">
    <property type="entry name" value="Ribosomal_eS4_C"/>
</dbReference>
<dbReference type="Gene3D" id="2.30.30.30">
    <property type="match status" value="1"/>
</dbReference>
<dbReference type="PANTHER" id="PTHR11581:SF0">
    <property type="entry name" value="SMALL RIBOSOMAL SUBUNIT PROTEIN ES4"/>
    <property type="match status" value="1"/>
</dbReference>
<dbReference type="EMBL" id="CAUYUJ010012061">
    <property type="protein sequence ID" value="CAK0833182.1"/>
    <property type="molecule type" value="Genomic_DNA"/>
</dbReference>
<dbReference type="InterPro" id="IPR014722">
    <property type="entry name" value="Rib_uL2_dom2"/>
</dbReference>
<sequence>ASYKLARVKKVERGPKGIPYAITHDGRTIRYPDPDIKAHDTVRIDIGTGKIKDHLKFEPGQRVMISGGNNMGRVGDITHRERHPGSFEIVHVKDPDNNGHAFATRMQNVFVIGTGGKPWISLPKGNGEKLSIIEDRPRRAHGQVTGRAAAAREGRGREGPAGGFGAASIPPPLPRALPPWSSLPHLPRAPSRSPPRAAQPGAAPPSPPRARAARGGGEPPRGRSARP</sequence>
<dbReference type="Gene3D" id="2.40.50.740">
    <property type="match status" value="1"/>
</dbReference>
<evidence type="ECO:0000313" key="9">
    <source>
        <dbReference type="Proteomes" id="UP001189429"/>
    </source>
</evidence>
<evidence type="ECO:0000256" key="6">
    <source>
        <dbReference type="SAM" id="MobiDB-lite"/>
    </source>
</evidence>
<evidence type="ECO:0000256" key="1">
    <source>
        <dbReference type="ARBA" id="ARBA00007500"/>
    </source>
</evidence>
<gene>
    <name evidence="8" type="ORF">PCOR1329_LOCUS30954</name>
</gene>
<dbReference type="Pfam" id="PF00900">
    <property type="entry name" value="Ribosomal_S4e"/>
    <property type="match status" value="1"/>
</dbReference>
<dbReference type="InterPro" id="IPR005824">
    <property type="entry name" value="KOW"/>
</dbReference>
<evidence type="ECO:0000256" key="2">
    <source>
        <dbReference type="ARBA" id="ARBA00022730"/>
    </source>
</evidence>
<accession>A0ABN9SMZ3</accession>
<comment type="caution">
    <text evidence="8">The sequence shown here is derived from an EMBL/GenBank/DDBJ whole genome shotgun (WGS) entry which is preliminary data.</text>
</comment>
<feature type="domain" description="KOW" evidence="7">
    <location>
        <begin position="56"/>
        <end position="83"/>
    </location>
</feature>
<keyword evidence="2" id="KW-0699">rRNA-binding</keyword>
<name>A0ABN9SMZ3_9DINO</name>
<keyword evidence="4" id="KW-0689">Ribosomal protein</keyword>
<keyword evidence="9" id="KW-1185">Reference proteome</keyword>
<dbReference type="SMART" id="SM00739">
    <property type="entry name" value="KOW"/>
    <property type="match status" value="1"/>
</dbReference>
<dbReference type="InterPro" id="IPR000876">
    <property type="entry name" value="Ribosomal_eS4"/>
</dbReference>
<evidence type="ECO:0000259" key="7">
    <source>
        <dbReference type="SMART" id="SM00739"/>
    </source>
</evidence>
<dbReference type="CDD" id="cd06087">
    <property type="entry name" value="KOW_RPS4"/>
    <property type="match status" value="1"/>
</dbReference>
<feature type="non-terminal residue" evidence="8">
    <location>
        <position position="1"/>
    </location>
</feature>
<dbReference type="InterPro" id="IPR013845">
    <property type="entry name" value="Ribosomal_eS4_central_region"/>
</dbReference>
<evidence type="ECO:0000313" key="8">
    <source>
        <dbReference type="EMBL" id="CAK0833182.1"/>
    </source>
</evidence>
<feature type="region of interest" description="Disordered" evidence="6">
    <location>
        <begin position="134"/>
        <end position="227"/>
    </location>
</feature>
<keyword evidence="3" id="KW-0694">RNA-binding</keyword>
<reference evidence="8" key="1">
    <citation type="submission" date="2023-10" db="EMBL/GenBank/DDBJ databases">
        <authorList>
            <person name="Chen Y."/>
            <person name="Shah S."/>
            <person name="Dougan E. K."/>
            <person name="Thang M."/>
            <person name="Chan C."/>
        </authorList>
    </citation>
    <scope>NUCLEOTIDE SEQUENCE [LARGE SCALE GENOMIC DNA]</scope>
</reference>
<dbReference type="Proteomes" id="UP001189429">
    <property type="component" value="Unassembled WGS sequence"/>
</dbReference>
<keyword evidence="5" id="KW-0687">Ribonucleoprotein</keyword>
<evidence type="ECO:0000256" key="4">
    <source>
        <dbReference type="ARBA" id="ARBA00022980"/>
    </source>
</evidence>